<name>A0A2Z5Y3E2_9ENTE</name>
<dbReference type="PROSITE" id="PS51000">
    <property type="entry name" value="HTH_DEOR_2"/>
    <property type="match status" value="1"/>
</dbReference>
<protein>
    <submittedName>
        <fullName evidence="5">Transcriptional repressor of the fructose operon, DeoR family</fullName>
    </submittedName>
</protein>
<dbReference type="GO" id="GO:0003700">
    <property type="term" value="F:DNA-binding transcription factor activity"/>
    <property type="evidence" value="ECO:0007669"/>
    <property type="project" value="InterPro"/>
</dbReference>
<gene>
    <name evidence="5" type="ORF">DAT561_1264</name>
</gene>
<keyword evidence="2" id="KW-0238">DNA-binding</keyword>
<dbReference type="SMART" id="SM01134">
    <property type="entry name" value="DeoRC"/>
    <property type="match status" value="1"/>
</dbReference>
<dbReference type="SMART" id="SM00420">
    <property type="entry name" value="HTH_DEOR"/>
    <property type="match status" value="1"/>
</dbReference>
<evidence type="ECO:0000256" key="2">
    <source>
        <dbReference type="ARBA" id="ARBA00023125"/>
    </source>
</evidence>
<evidence type="ECO:0000313" key="6">
    <source>
        <dbReference type="Proteomes" id="UP000269226"/>
    </source>
</evidence>
<evidence type="ECO:0000256" key="1">
    <source>
        <dbReference type="ARBA" id="ARBA00023015"/>
    </source>
</evidence>
<evidence type="ECO:0000259" key="4">
    <source>
        <dbReference type="PROSITE" id="PS51000"/>
    </source>
</evidence>
<dbReference type="RefSeq" id="WP_015695217.1">
    <property type="nucleotide sequence ID" value="NZ_AP018492.1"/>
</dbReference>
<dbReference type="Pfam" id="PF08220">
    <property type="entry name" value="HTH_DeoR"/>
    <property type="match status" value="1"/>
</dbReference>
<sequence length="249" mass="27728">MLTEERHQKILQLLSQQMIVKTQELTALLNTSESTIRRDLKELADANLLERIHGGARLLLNLSFEQNMTEKADQNNQEKKAIATLAAQNIHDNEIIYLDAGSTTLKLIPLLKDKKITVVTNAVHHAAKLVDLGIHTIILGGSLKLSTKAIIGATSMEQLQRYRFNKVFIGMNAVHPEFGLTTPDSEEAALKSLAISQGEQTYVLADHTKLNQVSFIKVHSIEKVTLLTDHCSSELLEQFQQITTIKEAT</sequence>
<evidence type="ECO:0000256" key="3">
    <source>
        <dbReference type="ARBA" id="ARBA00023163"/>
    </source>
</evidence>
<dbReference type="GO" id="GO:0003677">
    <property type="term" value="F:DNA binding"/>
    <property type="evidence" value="ECO:0007669"/>
    <property type="project" value="UniProtKB-KW"/>
</dbReference>
<dbReference type="EMBL" id="AP018492">
    <property type="protein sequence ID" value="BBC61369.1"/>
    <property type="molecule type" value="Genomic_DNA"/>
</dbReference>
<dbReference type="Gene3D" id="3.40.50.1360">
    <property type="match status" value="1"/>
</dbReference>
<dbReference type="Pfam" id="PF00455">
    <property type="entry name" value="DeoRC"/>
    <property type="match status" value="1"/>
</dbReference>
<keyword evidence="1" id="KW-0805">Transcription regulation</keyword>
<dbReference type="PRINTS" id="PR00037">
    <property type="entry name" value="HTHLACR"/>
</dbReference>
<dbReference type="InterPro" id="IPR018356">
    <property type="entry name" value="Tscrpt_reg_HTH_DeoR_CS"/>
</dbReference>
<dbReference type="SUPFAM" id="SSF100950">
    <property type="entry name" value="NagB/RpiA/CoA transferase-like"/>
    <property type="match status" value="1"/>
</dbReference>
<dbReference type="SUPFAM" id="SSF46785">
    <property type="entry name" value="Winged helix' DNA-binding domain"/>
    <property type="match status" value="1"/>
</dbReference>
<proteinExistence type="predicted"/>
<dbReference type="InterPro" id="IPR050313">
    <property type="entry name" value="Carb_Metab_HTH_regulators"/>
</dbReference>
<dbReference type="GeneID" id="57043807"/>
<reference evidence="5 6" key="1">
    <citation type="submission" date="2018-01" db="EMBL/GenBank/DDBJ databases">
        <title>Whole genome sequence of Melissococcus plutonius DAT561.</title>
        <authorList>
            <person name="Okumura K."/>
            <person name="Takamatsu D."/>
            <person name="Okura M."/>
        </authorList>
    </citation>
    <scope>NUCLEOTIDE SEQUENCE [LARGE SCALE GENOMIC DNA]</scope>
    <source>
        <strain evidence="5 6">DAT561</strain>
    </source>
</reference>
<dbReference type="InterPro" id="IPR036388">
    <property type="entry name" value="WH-like_DNA-bd_sf"/>
</dbReference>
<dbReference type="Gene3D" id="1.10.10.10">
    <property type="entry name" value="Winged helix-like DNA-binding domain superfamily/Winged helix DNA-binding domain"/>
    <property type="match status" value="1"/>
</dbReference>
<dbReference type="PANTHER" id="PTHR30363">
    <property type="entry name" value="HTH-TYPE TRANSCRIPTIONAL REGULATOR SRLR-RELATED"/>
    <property type="match status" value="1"/>
</dbReference>
<dbReference type="Proteomes" id="UP000269226">
    <property type="component" value="Chromosome"/>
</dbReference>
<dbReference type="InterPro" id="IPR036390">
    <property type="entry name" value="WH_DNA-bd_sf"/>
</dbReference>
<dbReference type="AlphaFoldDB" id="A0A2Z5Y3E2"/>
<accession>A0A2Z5Y3E2</accession>
<keyword evidence="3" id="KW-0804">Transcription</keyword>
<dbReference type="PROSITE" id="PS00894">
    <property type="entry name" value="HTH_DEOR_1"/>
    <property type="match status" value="1"/>
</dbReference>
<dbReference type="InterPro" id="IPR037171">
    <property type="entry name" value="NagB/RpiA_transferase-like"/>
</dbReference>
<dbReference type="PANTHER" id="PTHR30363:SF56">
    <property type="entry name" value="TRANSCRIPTIONAL REGULATOR, DEOR FAMILY"/>
    <property type="match status" value="1"/>
</dbReference>
<organism evidence="5 6">
    <name type="scientific">Melissococcus plutonius</name>
    <dbReference type="NCBI Taxonomy" id="33970"/>
    <lineage>
        <taxon>Bacteria</taxon>
        <taxon>Bacillati</taxon>
        <taxon>Bacillota</taxon>
        <taxon>Bacilli</taxon>
        <taxon>Lactobacillales</taxon>
        <taxon>Enterococcaceae</taxon>
        <taxon>Melissococcus</taxon>
    </lineage>
</organism>
<dbReference type="InterPro" id="IPR001034">
    <property type="entry name" value="DeoR_HTH"/>
</dbReference>
<dbReference type="InterPro" id="IPR014036">
    <property type="entry name" value="DeoR-like_C"/>
</dbReference>
<evidence type="ECO:0000313" key="5">
    <source>
        <dbReference type="EMBL" id="BBC61369.1"/>
    </source>
</evidence>
<feature type="domain" description="HTH deoR-type" evidence="4">
    <location>
        <begin position="3"/>
        <end position="58"/>
    </location>
</feature>